<evidence type="ECO:0000256" key="1">
    <source>
        <dbReference type="SAM" id="MobiDB-lite"/>
    </source>
</evidence>
<evidence type="ECO:0008006" key="4">
    <source>
        <dbReference type="Google" id="ProtNLM"/>
    </source>
</evidence>
<evidence type="ECO:0000313" key="2">
    <source>
        <dbReference type="EMBL" id="AUX23295.1"/>
    </source>
</evidence>
<dbReference type="NCBIfam" id="TIGR03358">
    <property type="entry name" value="VI_chp_5"/>
    <property type="match status" value="1"/>
</dbReference>
<accession>A0A4P2Q1Y9</accession>
<dbReference type="RefSeq" id="WP_129348357.1">
    <property type="nucleotide sequence ID" value="NZ_CP012670.1"/>
</dbReference>
<organism evidence="2 3">
    <name type="scientific">Sorangium cellulosum</name>
    <name type="common">Polyangium cellulosum</name>
    <dbReference type="NCBI Taxonomy" id="56"/>
    <lineage>
        <taxon>Bacteria</taxon>
        <taxon>Pseudomonadati</taxon>
        <taxon>Myxococcota</taxon>
        <taxon>Polyangia</taxon>
        <taxon>Polyangiales</taxon>
        <taxon>Polyangiaceae</taxon>
        <taxon>Sorangium</taxon>
    </lineage>
</organism>
<evidence type="ECO:0000313" key="3">
    <source>
        <dbReference type="Proteomes" id="UP000295781"/>
    </source>
</evidence>
<feature type="region of interest" description="Disordered" evidence="1">
    <location>
        <begin position="158"/>
        <end position="181"/>
    </location>
</feature>
<proteinExistence type="predicted"/>
<protein>
    <recommendedName>
        <fullName evidence="4">Type VI secretion protein</fullName>
    </recommendedName>
</protein>
<dbReference type="AlphaFoldDB" id="A0A4P2Q1Y9"/>
<dbReference type="Pfam" id="PF05591">
    <property type="entry name" value="T6SS_VipA"/>
    <property type="match status" value="1"/>
</dbReference>
<dbReference type="InterPro" id="IPR008312">
    <property type="entry name" value="T6SS_TssB1"/>
</dbReference>
<gene>
    <name evidence="2" type="ORF">SOCEGT47_038180</name>
</gene>
<dbReference type="EMBL" id="CP012670">
    <property type="protein sequence ID" value="AUX23295.1"/>
    <property type="molecule type" value="Genomic_DNA"/>
</dbReference>
<reference evidence="2 3" key="1">
    <citation type="submission" date="2015-09" db="EMBL/GenBank/DDBJ databases">
        <title>Sorangium comparison.</title>
        <authorList>
            <person name="Zaburannyi N."/>
            <person name="Bunk B."/>
            <person name="Overmann J."/>
            <person name="Mueller R."/>
        </authorList>
    </citation>
    <scope>NUCLEOTIDE SEQUENCE [LARGE SCALE GENOMIC DNA]</scope>
    <source>
        <strain evidence="2 3">So ceGT47</strain>
    </source>
</reference>
<dbReference type="PANTHER" id="PTHR35850">
    <property type="entry name" value="CYTOPLASMIC PROTEIN-RELATED"/>
    <property type="match status" value="1"/>
</dbReference>
<dbReference type="OrthoDB" id="9789942at2"/>
<name>A0A4P2Q1Y9_SORCE</name>
<sequence length="181" mass="20204">MAITDEIPKSRITLTYRIPQGVEQKEVNLPFRVLVLGDLSSGTSRDRKLELDKREIRRLDGKNLNKVMADMNMSIETTVPNRIDPANAETLTVNLPVASMNSFSPAEVARNVPKIRALLLLKKLLLEMQANIDNSKDFRKLLRALAGNEQAAEELKKQLEGFESFQLPPGHPDANNEGSEA</sequence>
<dbReference type="Proteomes" id="UP000295781">
    <property type="component" value="Chromosome"/>
</dbReference>
<dbReference type="PANTHER" id="PTHR35850:SF2">
    <property type="entry name" value="TYPE VI SECRETION SYSTEM CONTRACTILE SHEATH SMALL SUBUNIT"/>
    <property type="match status" value="1"/>
</dbReference>